<evidence type="ECO:0000313" key="3">
    <source>
        <dbReference type="Proteomes" id="UP000235371"/>
    </source>
</evidence>
<accession>A0A2J6TVM5</accession>
<sequence length="165" mass="18104">MVRINTSSIFKSVDLDDAGSIRRVMVALDYCLANRMLNNATPESELFKRQKNSKRVRFIEATNGSDQQVLAAARDMEILVIGIVFTVPQAFPEEYAAAEARLNGGKATDSFMTAQQSSQTLQQRAPGSFGEPKYSSHNGAKLEELKQNLESKSSKKFGAPTLNVA</sequence>
<gene>
    <name evidence="2" type="ORF">K444DRAFT_623304</name>
</gene>
<evidence type="ECO:0000313" key="2">
    <source>
        <dbReference type="EMBL" id="PMD67082.1"/>
    </source>
</evidence>
<name>A0A2J6TVM5_9HELO</name>
<dbReference type="GeneID" id="36590340"/>
<proteinExistence type="predicted"/>
<dbReference type="RefSeq" id="XP_024743986.1">
    <property type="nucleotide sequence ID" value="XM_024882263.1"/>
</dbReference>
<feature type="compositionally biased region" description="Basic and acidic residues" evidence="1">
    <location>
        <begin position="140"/>
        <end position="153"/>
    </location>
</feature>
<dbReference type="EMBL" id="KZ613740">
    <property type="protein sequence ID" value="PMD67082.1"/>
    <property type="molecule type" value="Genomic_DNA"/>
</dbReference>
<feature type="compositionally biased region" description="Polar residues" evidence="1">
    <location>
        <begin position="110"/>
        <end position="125"/>
    </location>
</feature>
<dbReference type="Proteomes" id="UP000235371">
    <property type="component" value="Unassembled WGS sequence"/>
</dbReference>
<keyword evidence="3" id="KW-1185">Reference proteome</keyword>
<feature type="region of interest" description="Disordered" evidence="1">
    <location>
        <begin position="110"/>
        <end position="165"/>
    </location>
</feature>
<reference evidence="2 3" key="1">
    <citation type="submission" date="2016-04" db="EMBL/GenBank/DDBJ databases">
        <title>A degradative enzymes factory behind the ericoid mycorrhizal symbiosis.</title>
        <authorList>
            <consortium name="DOE Joint Genome Institute"/>
            <person name="Martino E."/>
            <person name="Morin E."/>
            <person name="Grelet G."/>
            <person name="Kuo A."/>
            <person name="Kohler A."/>
            <person name="Daghino S."/>
            <person name="Barry K."/>
            <person name="Choi C."/>
            <person name="Cichocki N."/>
            <person name="Clum A."/>
            <person name="Copeland A."/>
            <person name="Hainaut M."/>
            <person name="Haridas S."/>
            <person name="Labutti K."/>
            <person name="Lindquist E."/>
            <person name="Lipzen A."/>
            <person name="Khouja H.-R."/>
            <person name="Murat C."/>
            <person name="Ohm R."/>
            <person name="Olson A."/>
            <person name="Spatafora J."/>
            <person name="Veneault-Fourrey C."/>
            <person name="Henrissat B."/>
            <person name="Grigoriev I."/>
            <person name="Martin F."/>
            <person name="Perotto S."/>
        </authorList>
    </citation>
    <scope>NUCLEOTIDE SEQUENCE [LARGE SCALE GENOMIC DNA]</scope>
    <source>
        <strain evidence="2 3">E</strain>
    </source>
</reference>
<dbReference type="OrthoDB" id="3560115at2759"/>
<dbReference type="InParanoid" id="A0A2J6TVM5"/>
<protein>
    <submittedName>
        <fullName evidence="2">Uncharacterized protein</fullName>
    </submittedName>
</protein>
<dbReference type="AlphaFoldDB" id="A0A2J6TVM5"/>
<organism evidence="2 3">
    <name type="scientific">Hyaloscypha bicolor E</name>
    <dbReference type="NCBI Taxonomy" id="1095630"/>
    <lineage>
        <taxon>Eukaryota</taxon>
        <taxon>Fungi</taxon>
        <taxon>Dikarya</taxon>
        <taxon>Ascomycota</taxon>
        <taxon>Pezizomycotina</taxon>
        <taxon>Leotiomycetes</taxon>
        <taxon>Helotiales</taxon>
        <taxon>Hyaloscyphaceae</taxon>
        <taxon>Hyaloscypha</taxon>
        <taxon>Hyaloscypha bicolor</taxon>
    </lineage>
</organism>
<evidence type="ECO:0000256" key="1">
    <source>
        <dbReference type="SAM" id="MobiDB-lite"/>
    </source>
</evidence>